<reference evidence="8" key="1">
    <citation type="submission" date="2024-06" db="EMBL/GenBank/DDBJ databases">
        <title>Multi-omics analyses provide insights into the biosynthesis of the anticancer antibiotic pleurotin in Hohenbuehelia grisea.</title>
        <authorList>
            <person name="Weaver J.A."/>
            <person name="Alberti F."/>
        </authorList>
    </citation>
    <scope>NUCLEOTIDE SEQUENCE [LARGE SCALE GENOMIC DNA]</scope>
    <source>
        <strain evidence="8">T-177</strain>
    </source>
</reference>
<comment type="similarity">
    <text evidence="2 5 6">Belongs to the uricase family.</text>
</comment>
<evidence type="ECO:0000256" key="3">
    <source>
        <dbReference type="ARBA" id="ARBA00022631"/>
    </source>
</evidence>
<comment type="subcellular location">
    <subcellularLocation>
        <location evidence="5">Peroxisome</location>
    </subcellularLocation>
</comment>
<evidence type="ECO:0000256" key="6">
    <source>
        <dbReference type="RuleBase" id="RU004455"/>
    </source>
</evidence>
<evidence type="ECO:0000256" key="5">
    <source>
        <dbReference type="PIRNR" id="PIRNR000241"/>
    </source>
</evidence>
<keyword evidence="3 5" id="KW-0659">Purine metabolism</keyword>
<comment type="catalytic activity">
    <reaction evidence="5 6">
        <text>urate + O2 + H2O = 5-hydroxyisourate + H2O2</text>
        <dbReference type="Rhea" id="RHEA:21368"/>
        <dbReference type="ChEBI" id="CHEBI:15377"/>
        <dbReference type="ChEBI" id="CHEBI:15379"/>
        <dbReference type="ChEBI" id="CHEBI:16240"/>
        <dbReference type="ChEBI" id="CHEBI:17775"/>
        <dbReference type="ChEBI" id="CHEBI:18072"/>
        <dbReference type="EC" id="1.7.3.3"/>
    </reaction>
</comment>
<dbReference type="PIRSF" id="PIRSF000241">
    <property type="entry name" value="Urate_oxidase"/>
    <property type="match status" value="1"/>
</dbReference>
<evidence type="ECO:0000313" key="7">
    <source>
        <dbReference type="EMBL" id="KAL0945238.1"/>
    </source>
</evidence>
<gene>
    <name evidence="7" type="ORF">HGRIS_000751</name>
</gene>
<dbReference type="InterPro" id="IPR019842">
    <property type="entry name" value="Uricase_CS"/>
</dbReference>
<dbReference type="InterPro" id="IPR002042">
    <property type="entry name" value="Uricase"/>
</dbReference>
<dbReference type="PANTHER" id="PTHR42874:SF1">
    <property type="entry name" value="URICASE"/>
    <property type="match status" value="1"/>
</dbReference>
<dbReference type="EMBL" id="JASNQZ010000018">
    <property type="protein sequence ID" value="KAL0945238.1"/>
    <property type="molecule type" value="Genomic_DNA"/>
</dbReference>
<evidence type="ECO:0000256" key="1">
    <source>
        <dbReference type="ARBA" id="ARBA00004831"/>
    </source>
</evidence>
<keyword evidence="4 5" id="KW-0560">Oxidoreductase</keyword>
<protein>
    <recommendedName>
        <fullName evidence="5 6">Uricase</fullName>
        <ecNumber evidence="5 6">1.7.3.3</ecNumber>
    </recommendedName>
    <alternativeName>
        <fullName evidence="5">Urate oxidase</fullName>
    </alternativeName>
</protein>
<dbReference type="EC" id="1.7.3.3" evidence="5 6"/>
<dbReference type="Proteomes" id="UP001556367">
    <property type="component" value="Unassembled WGS sequence"/>
</dbReference>
<comment type="pathway">
    <text evidence="1 5">Purine metabolism; urate degradation; (S)-allantoin from urate: step 1/3.</text>
</comment>
<keyword evidence="5" id="KW-0576">Peroxisome</keyword>
<dbReference type="NCBIfam" id="TIGR03383">
    <property type="entry name" value="urate_oxi"/>
    <property type="match status" value="1"/>
</dbReference>
<keyword evidence="8" id="KW-1185">Reference proteome</keyword>
<dbReference type="Pfam" id="PF01014">
    <property type="entry name" value="Uricase"/>
    <property type="match status" value="2"/>
</dbReference>
<dbReference type="PRINTS" id="PR00093">
    <property type="entry name" value="URICASE"/>
</dbReference>
<name>A0ABR3IPL1_9AGAR</name>
<accession>A0ABR3IPL1</accession>
<evidence type="ECO:0000256" key="2">
    <source>
        <dbReference type="ARBA" id="ARBA00009760"/>
    </source>
</evidence>
<comment type="caution">
    <text evidence="7">The sequence shown here is derived from an EMBL/GenBank/DDBJ whole genome shotgun (WGS) entry which is preliminary data.</text>
</comment>
<evidence type="ECO:0000256" key="4">
    <source>
        <dbReference type="ARBA" id="ARBA00023002"/>
    </source>
</evidence>
<dbReference type="PANTHER" id="PTHR42874">
    <property type="entry name" value="URICASE"/>
    <property type="match status" value="1"/>
</dbReference>
<comment type="function">
    <text evidence="5 6">Catalyzes the oxidation of uric acid to 5-hydroxyisourate, which is further processed to form (S)-allantoin.</text>
</comment>
<organism evidence="7 8">
    <name type="scientific">Hohenbuehelia grisea</name>
    <dbReference type="NCBI Taxonomy" id="104357"/>
    <lineage>
        <taxon>Eukaryota</taxon>
        <taxon>Fungi</taxon>
        <taxon>Dikarya</taxon>
        <taxon>Basidiomycota</taxon>
        <taxon>Agaricomycotina</taxon>
        <taxon>Agaricomycetes</taxon>
        <taxon>Agaricomycetidae</taxon>
        <taxon>Agaricales</taxon>
        <taxon>Pleurotineae</taxon>
        <taxon>Pleurotaceae</taxon>
        <taxon>Hohenbuehelia</taxon>
    </lineage>
</organism>
<dbReference type="SUPFAM" id="SSF55620">
    <property type="entry name" value="Tetrahydrobiopterin biosynthesis enzymes-like"/>
    <property type="match status" value="2"/>
</dbReference>
<dbReference type="Gene3D" id="3.10.270.10">
    <property type="entry name" value="Urate Oxidase"/>
    <property type="match status" value="1"/>
</dbReference>
<evidence type="ECO:0000313" key="8">
    <source>
        <dbReference type="Proteomes" id="UP001556367"/>
    </source>
</evidence>
<sequence length="322" mass="35544">MSSEQSFLSHARYGKDKVRVLRVVRDGSHHTVVEYYVTALLEGEVDTSYTEADNSVIVATDSIKNITYYLAKVSPHVANPERFALHLGTHLVAKYAHIHKAFITIQQLRWSRIPVDASGQTTPHAHSFYRDGDEKRVTQVEVDASGGKGDITAKVTSGIADLLVLKSTGSAFTNFIRDEYTTLVEVDDRIFSTSVDLSYSFAPISIKTPSNEDKLDFDVPQGSGGDVWDTEVFDRARKVTLEVFAQDESASVQATLYKMAQKIVAENAGVNSVTYTLPNKHYIPVNMDYIKIDNTTPAKAEVFMPIETPSGLISATISRKTG</sequence>
<dbReference type="PROSITE" id="PS00366">
    <property type="entry name" value="URICASE"/>
    <property type="match status" value="1"/>
</dbReference>
<proteinExistence type="inferred from homology"/>